<reference evidence="1 2" key="1">
    <citation type="journal article" date="2012" name="J. Bacteriol.">
        <title>Genome sequence of "Candidatus Nitrosopumilus salaria" BD31, an ammonia-oxidizing archaeon from the San Francisco Bay estuary.</title>
        <authorList>
            <person name="Mosier A.C."/>
            <person name="Allen E.E."/>
            <person name="Kim M."/>
            <person name="Ferriera S."/>
            <person name="Francis C.A."/>
        </authorList>
    </citation>
    <scope>NUCLEOTIDE SEQUENCE [LARGE SCALE GENOMIC DNA]</scope>
    <source>
        <strain evidence="1 2">BD31</strain>
    </source>
</reference>
<gene>
    <name evidence="1" type="ORF">BD31_I1392</name>
</gene>
<name>I3D1D7_9ARCH</name>
<dbReference type="EMBL" id="AEXL02000119">
    <property type="protein sequence ID" value="EIJ65530.1"/>
    <property type="molecule type" value="Genomic_DNA"/>
</dbReference>
<dbReference type="Proteomes" id="UP000003423">
    <property type="component" value="Unassembled WGS sequence"/>
</dbReference>
<dbReference type="AlphaFoldDB" id="I3D1D7"/>
<organism evidence="1 2">
    <name type="scientific">Candidatus Nitrosopumilus salarius BD31</name>
    <dbReference type="NCBI Taxonomy" id="859350"/>
    <lineage>
        <taxon>Archaea</taxon>
        <taxon>Nitrososphaerota</taxon>
        <taxon>Nitrososphaeria</taxon>
        <taxon>Nitrosopumilales</taxon>
        <taxon>Nitrosopumilaceae</taxon>
        <taxon>Nitrosopumilus</taxon>
    </lineage>
</organism>
<accession>I3D1D7</accession>
<comment type="caution">
    <text evidence="1">The sequence shown here is derived from an EMBL/GenBank/DDBJ whole genome shotgun (WGS) entry which is preliminary data.</text>
</comment>
<evidence type="ECO:0000313" key="2">
    <source>
        <dbReference type="Proteomes" id="UP000003423"/>
    </source>
</evidence>
<dbReference type="PATRIC" id="fig|859350.6.peg.1428"/>
<protein>
    <submittedName>
        <fullName evidence="1">Uncharacterized protein</fullName>
    </submittedName>
</protein>
<keyword evidence="2" id="KW-1185">Reference proteome</keyword>
<evidence type="ECO:0000313" key="1">
    <source>
        <dbReference type="EMBL" id="EIJ65530.1"/>
    </source>
</evidence>
<proteinExistence type="predicted"/>
<sequence>MIDTKDLLIKTQSHIMLDFRKYLNCPECRQRPPYCPEHRREVDAILDKDR</sequence>